<dbReference type="RefSeq" id="XP_062664948.1">
    <property type="nucleotide sequence ID" value="XM_062802905.1"/>
</dbReference>
<dbReference type="AlphaFoldDB" id="A0AAE0HRP1"/>
<feature type="signal peptide" evidence="1">
    <location>
        <begin position="1"/>
        <end position="21"/>
    </location>
</feature>
<dbReference type="Proteomes" id="UP001278766">
    <property type="component" value="Unassembled WGS sequence"/>
</dbReference>
<evidence type="ECO:0008006" key="4">
    <source>
        <dbReference type="Google" id="ProtNLM"/>
    </source>
</evidence>
<dbReference type="GeneID" id="87839853"/>
<proteinExistence type="predicted"/>
<feature type="chain" id="PRO_5042184211" description="Secreted protein" evidence="1">
    <location>
        <begin position="22"/>
        <end position="89"/>
    </location>
</feature>
<protein>
    <recommendedName>
        <fullName evidence="4">Secreted protein</fullName>
    </recommendedName>
</protein>
<organism evidence="2 3">
    <name type="scientific">Chaetomium fimeti</name>
    <dbReference type="NCBI Taxonomy" id="1854472"/>
    <lineage>
        <taxon>Eukaryota</taxon>
        <taxon>Fungi</taxon>
        <taxon>Dikarya</taxon>
        <taxon>Ascomycota</taxon>
        <taxon>Pezizomycotina</taxon>
        <taxon>Sordariomycetes</taxon>
        <taxon>Sordariomycetidae</taxon>
        <taxon>Sordariales</taxon>
        <taxon>Chaetomiaceae</taxon>
        <taxon>Chaetomium</taxon>
    </lineage>
</organism>
<keyword evidence="3" id="KW-1185">Reference proteome</keyword>
<comment type="caution">
    <text evidence="2">The sequence shown here is derived from an EMBL/GenBank/DDBJ whole genome shotgun (WGS) entry which is preliminary data.</text>
</comment>
<reference evidence="2" key="1">
    <citation type="journal article" date="2023" name="Mol. Phylogenet. Evol.">
        <title>Genome-scale phylogeny and comparative genomics of the fungal order Sordariales.</title>
        <authorList>
            <person name="Hensen N."/>
            <person name="Bonometti L."/>
            <person name="Westerberg I."/>
            <person name="Brannstrom I.O."/>
            <person name="Guillou S."/>
            <person name="Cros-Aarteil S."/>
            <person name="Calhoun S."/>
            <person name="Haridas S."/>
            <person name="Kuo A."/>
            <person name="Mondo S."/>
            <person name="Pangilinan J."/>
            <person name="Riley R."/>
            <person name="LaButti K."/>
            <person name="Andreopoulos B."/>
            <person name="Lipzen A."/>
            <person name="Chen C."/>
            <person name="Yan M."/>
            <person name="Daum C."/>
            <person name="Ng V."/>
            <person name="Clum A."/>
            <person name="Steindorff A."/>
            <person name="Ohm R.A."/>
            <person name="Martin F."/>
            <person name="Silar P."/>
            <person name="Natvig D.O."/>
            <person name="Lalanne C."/>
            <person name="Gautier V."/>
            <person name="Ament-Velasquez S.L."/>
            <person name="Kruys A."/>
            <person name="Hutchinson M.I."/>
            <person name="Powell A.J."/>
            <person name="Barry K."/>
            <person name="Miller A.N."/>
            <person name="Grigoriev I.V."/>
            <person name="Debuchy R."/>
            <person name="Gladieux P."/>
            <person name="Hiltunen Thoren M."/>
            <person name="Johannesson H."/>
        </authorList>
    </citation>
    <scope>NUCLEOTIDE SEQUENCE</scope>
    <source>
        <strain evidence="2">CBS 168.71</strain>
    </source>
</reference>
<gene>
    <name evidence="2" type="ORF">B0H64DRAFT_38289</name>
</gene>
<reference evidence="2" key="2">
    <citation type="submission" date="2023-06" db="EMBL/GenBank/DDBJ databases">
        <authorList>
            <consortium name="Lawrence Berkeley National Laboratory"/>
            <person name="Haridas S."/>
            <person name="Hensen N."/>
            <person name="Bonometti L."/>
            <person name="Westerberg I."/>
            <person name="Brannstrom I.O."/>
            <person name="Guillou S."/>
            <person name="Cros-Aarteil S."/>
            <person name="Calhoun S."/>
            <person name="Kuo A."/>
            <person name="Mondo S."/>
            <person name="Pangilinan J."/>
            <person name="Riley R."/>
            <person name="Labutti K."/>
            <person name="Andreopoulos B."/>
            <person name="Lipzen A."/>
            <person name="Chen C."/>
            <person name="Yanf M."/>
            <person name="Daum C."/>
            <person name="Ng V."/>
            <person name="Clum A."/>
            <person name="Steindorff A."/>
            <person name="Ohm R."/>
            <person name="Martin F."/>
            <person name="Silar P."/>
            <person name="Natvig D."/>
            <person name="Lalanne C."/>
            <person name="Gautier V."/>
            <person name="Ament-Velasquez S.L."/>
            <person name="Kruys A."/>
            <person name="Hutchinson M.I."/>
            <person name="Powell A.J."/>
            <person name="Barry K."/>
            <person name="Miller A.N."/>
            <person name="Grigoriev I.V."/>
            <person name="Debuchy R."/>
            <person name="Gladieux P."/>
            <person name="Thoren M.H."/>
            <person name="Johannesson H."/>
        </authorList>
    </citation>
    <scope>NUCLEOTIDE SEQUENCE</scope>
    <source>
        <strain evidence="2">CBS 168.71</strain>
    </source>
</reference>
<sequence>MAVWVYGVGEAIVIFLLQGTACPSNRKQDSSRPSGVRWGVGFKRARPAPADLGKTGEQSSAYEGGTMVRSVERLVVPRATRNGVFSTAR</sequence>
<evidence type="ECO:0000256" key="1">
    <source>
        <dbReference type="SAM" id="SignalP"/>
    </source>
</evidence>
<evidence type="ECO:0000313" key="2">
    <source>
        <dbReference type="EMBL" id="KAK3301434.1"/>
    </source>
</evidence>
<name>A0AAE0HRP1_9PEZI</name>
<keyword evidence="1" id="KW-0732">Signal</keyword>
<dbReference type="EMBL" id="JAUEPN010000001">
    <property type="protein sequence ID" value="KAK3301434.1"/>
    <property type="molecule type" value="Genomic_DNA"/>
</dbReference>
<accession>A0AAE0HRP1</accession>
<evidence type="ECO:0000313" key="3">
    <source>
        <dbReference type="Proteomes" id="UP001278766"/>
    </source>
</evidence>